<evidence type="ECO:0000259" key="2">
    <source>
        <dbReference type="Pfam" id="PF00487"/>
    </source>
</evidence>
<keyword evidence="1" id="KW-1133">Transmembrane helix</keyword>
<keyword evidence="1" id="KW-0812">Transmembrane</keyword>
<dbReference type="InterPro" id="IPR005804">
    <property type="entry name" value="FA_desaturase_dom"/>
</dbReference>
<keyword evidence="1" id="KW-0472">Membrane</keyword>
<feature type="transmembrane region" description="Helical" evidence="1">
    <location>
        <begin position="42"/>
        <end position="67"/>
    </location>
</feature>
<reference evidence="3 4" key="1">
    <citation type="submission" date="2016-10" db="EMBL/GenBank/DDBJ databases">
        <title>Comparative genome analysis of multiple Pseudomonas spp. focuses on biocontrol and plant growth promoting traits.</title>
        <authorList>
            <person name="Tao X.-Y."/>
            <person name="Taylor C.G."/>
        </authorList>
    </citation>
    <scope>NUCLEOTIDE SEQUENCE [LARGE SCALE GENOMIC DNA]</scope>
    <source>
        <strain evidence="3 4">2F9</strain>
    </source>
</reference>
<feature type="domain" description="Fatty acid desaturase" evidence="2">
    <location>
        <begin position="65"/>
        <end position="286"/>
    </location>
</feature>
<dbReference type="PANTHER" id="PTHR19353">
    <property type="entry name" value="FATTY ACID DESATURASE 2"/>
    <property type="match status" value="1"/>
</dbReference>
<dbReference type="Proteomes" id="UP000283650">
    <property type="component" value="Unassembled WGS sequence"/>
</dbReference>
<gene>
    <name evidence="3" type="ORF">BK672_20170</name>
</gene>
<protein>
    <submittedName>
        <fullName evidence="3">Fatty acid desaturase</fullName>
    </submittedName>
</protein>
<dbReference type="Pfam" id="PF00487">
    <property type="entry name" value="FA_desaturase"/>
    <property type="match status" value="1"/>
</dbReference>
<evidence type="ECO:0000313" key="4">
    <source>
        <dbReference type="Proteomes" id="UP000283650"/>
    </source>
</evidence>
<dbReference type="EMBL" id="MOBY01000012">
    <property type="protein sequence ID" value="RON92456.1"/>
    <property type="molecule type" value="Genomic_DNA"/>
</dbReference>
<feature type="transmembrane region" description="Helical" evidence="1">
    <location>
        <begin position="182"/>
        <end position="210"/>
    </location>
</feature>
<proteinExistence type="predicted"/>
<evidence type="ECO:0000256" key="1">
    <source>
        <dbReference type="SAM" id="Phobius"/>
    </source>
</evidence>
<dbReference type="InterPro" id="IPR012171">
    <property type="entry name" value="Fatty_acid_desaturase"/>
</dbReference>
<organism evidence="3 4">
    <name type="scientific">Pseudomonas fluorescens</name>
    <dbReference type="NCBI Taxonomy" id="294"/>
    <lineage>
        <taxon>Bacteria</taxon>
        <taxon>Pseudomonadati</taxon>
        <taxon>Pseudomonadota</taxon>
        <taxon>Gammaproteobacteria</taxon>
        <taxon>Pseudomonadales</taxon>
        <taxon>Pseudomonadaceae</taxon>
        <taxon>Pseudomonas</taxon>
    </lineage>
</organism>
<dbReference type="GO" id="GO:0016020">
    <property type="term" value="C:membrane"/>
    <property type="evidence" value="ECO:0007669"/>
    <property type="project" value="TreeGrafter"/>
</dbReference>
<name>A0A423N3C3_PSEFL</name>
<feature type="transmembrane region" description="Helical" evidence="1">
    <location>
        <begin position="216"/>
        <end position="240"/>
    </location>
</feature>
<sequence>MERNLFEDKIRLDLKKLRSDLDALKLREDISALMRQSTLKSICYIALEYFIIAFSVCLVLNFSYWFIPLSVILMGARQRALVVLVHEGSHRNLSASALLNDVMTKLFCALPMIISLDSYRSIHGQHHRYLGDPEKDSDYLHDPQLVEKGWIKLYCSELLSLESWLGNAFGLPVQLKLALNCLLWWSAVLGLIFYFSGLEAVAVFVGLWIISRATVYHAIISFVIISDHVGLVPGGIMSFARNHPSTGFLRKMVHPHFNGLHLTHHLLPTVPYHNLKKVHEVLLVVPDYNKAEHCYTYFTGTHSVIESWCRKISKGAES</sequence>
<dbReference type="PANTHER" id="PTHR19353:SF19">
    <property type="entry name" value="DELTA(5) FATTY ACID DESATURASE C-RELATED"/>
    <property type="match status" value="1"/>
</dbReference>
<comment type="caution">
    <text evidence="3">The sequence shown here is derived from an EMBL/GenBank/DDBJ whole genome shotgun (WGS) entry which is preliminary data.</text>
</comment>
<accession>A0A423N3C3</accession>
<dbReference type="GO" id="GO:0016717">
    <property type="term" value="F:oxidoreductase activity, acting on paired donors, with oxidation of a pair of donors resulting in the reduction of molecular oxygen to two molecules of water"/>
    <property type="evidence" value="ECO:0007669"/>
    <property type="project" value="TreeGrafter"/>
</dbReference>
<dbReference type="GO" id="GO:0008610">
    <property type="term" value="P:lipid biosynthetic process"/>
    <property type="evidence" value="ECO:0007669"/>
    <property type="project" value="UniProtKB-ARBA"/>
</dbReference>
<evidence type="ECO:0000313" key="3">
    <source>
        <dbReference type="EMBL" id="RON92456.1"/>
    </source>
</evidence>
<dbReference type="AlphaFoldDB" id="A0A423N3C3"/>